<dbReference type="InterPro" id="IPR036388">
    <property type="entry name" value="WH-like_DNA-bd_sf"/>
</dbReference>
<dbReference type="HOGENOM" id="CLU_2482135_0_0_7"/>
<dbReference type="OrthoDB" id="6521217at2"/>
<dbReference type="RefSeq" id="WP_011371861.1">
    <property type="nucleotide sequence ID" value="NC_007575.1"/>
</dbReference>
<dbReference type="InterPro" id="IPR036390">
    <property type="entry name" value="WH_DNA-bd_sf"/>
</dbReference>
<dbReference type="InterPro" id="IPR013196">
    <property type="entry name" value="HTH_11"/>
</dbReference>
<dbReference type="AlphaFoldDB" id="Q30U25"/>
<accession>Q30U25</accession>
<dbReference type="STRING" id="326298.Suden_0225"/>
<sequence>MAQKSYDKALFRLISILSMLTKDERPTISSLAEEFNVSKRTIQTDIYQRLRGWDITKDKFGRLVFRDGVDIFNAIGKFGRKGKRVVF</sequence>
<organism evidence="2 3">
    <name type="scientific">Sulfurimonas denitrificans (strain ATCC 33889 / DSM 1251)</name>
    <name type="common">Thiomicrospira denitrificans (strain ATCC 33889 / DSM 1251)</name>
    <dbReference type="NCBI Taxonomy" id="326298"/>
    <lineage>
        <taxon>Bacteria</taxon>
        <taxon>Pseudomonadati</taxon>
        <taxon>Campylobacterota</taxon>
        <taxon>Epsilonproteobacteria</taxon>
        <taxon>Campylobacterales</taxon>
        <taxon>Sulfurimonadaceae</taxon>
        <taxon>Sulfurimonas</taxon>
    </lineage>
</organism>
<dbReference type="Proteomes" id="UP000002714">
    <property type="component" value="Chromosome"/>
</dbReference>
<dbReference type="EMBL" id="CP000153">
    <property type="protein sequence ID" value="ABB43506.1"/>
    <property type="molecule type" value="Genomic_DNA"/>
</dbReference>
<evidence type="ECO:0000313" key="2">
    <source>
        <dbReference type="EMBL" id="ABB43506.1"/>
    </source>
</evidence>
<feature type="domain" description="Helix-turn-helix type 11" evidence="1">
    <location>
        <begin position="12"/>
        <end position="46"/>
    </location>
</feature>
<keyword evidence="3" id="KW-1185">Reference proteome</keyword>
<dbReference type="Gene3D" id="1.10.10.10">
    <property type="entry name" value="Winged helix-like DNA-binding domain superfamily/Winged helix DNA-binding domain"/>
    <property type="match status" value="1"/>
</dbReference>
<reference evidence="2 3" key="1">
    <citation type="journal article" date="2008" name="Appl. Environ. Microbiol.">
        <title>Genome of the epsilonproteobacterial chemolithoautotroph Sulfurimonas denitrificans.</title>
        <authorList>
            <person name="Sievert S.M."/>
            <person name="Scott K.M."/>
            <person name="Klotz M.G."/>
            <person name="Chain P.S.G."/>
            <person name="Hauser L.J."/>
            <person name="Hemp J."/>
            <person name="Huegler M."/>
            <person name="Land M."/>
            <person name="Lapidus A."/>
            <person name="Larimer F.W."/>
            <person name="Lucas S."/>
            <person name="Malfatti S.A."/>
            <person name="Meyer F."/>
            <person name="Paulsen I.T."/>
            <person name="Ren Q."/>
            <person name="Simon J."/>
            <person name="Bailey K."/>
            <person name="Diaz E."/>
            <person name="Fitzpatrick K.A."/>
            <person name="Glover B."/>
            <person name="Gwatney N."/>
            <person name="Korajkic A."/>
            <person name="Long A."/>
            <person name="Mobberley J.M."/>
            <person name="Pantry S.N."/>
            <person name="Pazder G."/>
            <person name="Peterson S."/>
            <person name="Quintanilla J.D."/>
            <person name="Sprinkle R."/>
            <person name="Stephens J."/>
            <person name="Thomas P."/>
            <person name="Vaughn R."/>
            <person name="Weber M.J."/>
            <person name="Wooten L.L."/>
        </authorList>
    </citation>
    <scope>NUCLEOTIDE SEQUENCE [LARGE SCALE GENOMIC DNA]</scope>
    <source>
        <strain evidence="3">ATCC 33889 / DSM 1251</strain>
    </source>
</reference>
<protein>
    <recommendedName>
        <fullName evidence="1">Helix-turn-helix type 11 domain-containing protein</fullName>
    </recommendedName>
</protein>
<evidence type="ECO:0000313" key="3">
    <source>
        <dbReference type="Proteomes" id="UP000002714"/>
    </source>
</evidence>
<name>Q30U25_SULDN</name>
<dbReference type="Pfam" id="PF08279">
    <property type="entry name" value="HTH_11"/>
    <property type="match status" value="1"/>
</dbReference>
<gene>
    <name evidence="2" type="ordered locus">Suden_0225</name>
</gene>
<dbReference type="KEGG" id="tdn:Suden_0225"/>
<proteinExistence type="predicted"/>
<dbReference type="SUPFAM" id="SSF46785">
    <property type="entry name" value="Winged helix' DNA-binding domain"/>
    <property type="match status" value="1"/>
</dbReference>
<evidence type="ECO:0000259" key="1">
    <source>
        <dbReference type="Pfam" id="PF08279"/>
    </source>
</evidence>